<dbReference type="Gene3D" id="3.40.50.410">
    <property type="entry name" value="von Willebrand factor, type A domain"/>
    <property type="match status" value="1"/>
</dbReference>
<dbReference type="InterPro" id="IPR002035">
    <property type="entry name" value="VWF_A"/>
</dbReference>
<evidence type="ECO:0000256" key="1">
    <source>
        <dbReference type="SAM" id="SignalP"/>
    </source>
</evidence>
<sequence length="713" mass="76064">MPAASRTLAVAAALVFGPLVAAGPARADNLHIDVQSNPERAFNPVQELSYEAIVAGVDGYKVDLRLRVALHNASKRRQDAVLSLALPRDAELVGLAVARDGTWSPGRPAGVAVEPAHRASGTVFARALAPAVAGDLPAAEVVVFNLDPDATIQLELQLKAPPRLRADRWELELPSRGDDRWGLAPERRVVVQGARPGEVPRFWLDDRASDGAGFLLSRPEDRSVVSWSYRHVSKDRGILDGHLEVLPDPTPPGARARSGRFRAYLRLGAAPPPRPDHIVVVLDRSRSTAPDLHRDAFAALTGLFDELPAALTFDAISFARTARPLLPDGEFPGVRDRGARDRVAAALDAGAREQGTDLAAALALAGRRIAARGARRPLVVVITDGMLPAGIGAQQIEHVFSDSLTKATRPELLFIVDEPMMLRGGITPQHPIAGVATALGARISLESLAQHARRTGGEPPEGLTEALLAAPAVLSDLELELPRRATLDEPAPAGLVAGNVLVVRGSYTGAPPTIGVRGKLAGARTSRTLRAVASRPPPAALVASFGVADLDRAAADGFTRPPWFGLNQQRVARLGITWAGRGNGDERGFLDEKIFRNYLGIRVFPRARACFNKALVRDHQLGGKVVFEIEVGKGEVMLAKVDAAGLNHREAGFESCLLEAAWALEIPAGRLDDQIYRVRYPVVFNPPAGGRPAMEDDPLGPGTVELLLGLPNR</sequence>
<evidence type="ECO:0000313" key="4">
    <source>
        <dbReference type="Proteomes" id="UP001164459"/>
    </source>
</evidence>
<dbReference type="PROSITE" id="PS50234">
    <property type="entry name" value="VWFA"/>
    <property type="match status" value="1"/>
</dbReference>
<accession>A0ABY7H2J7</accession>
<proteinExistence type="predicted"/>
<feature type="signal peptide" evidence="1">
    <location>
        <begin position="1"/>
        <end position="27"/>
    </location>
</feature>
<keyword evidence="1" id="KW-0732">Signal</keyword>
<dbReference type="RefSeq" id="WP_269035577.1">
    <property type="nucleotide sequence ID" value="NZ_CP114040.1"/>
</dbReference>
<gene>
    <name evidence="3" type="ORF">O0S08_44380</name>
</gene>
<protein>
    <recommendedName>
        <fullName evidence="2">VWFA domain-containing protein</fullName>
    </recommendedName>
</protein>
<dbReference type="EMBL" id="CP114040">
    <property type="protein sequence ID" value="WAS93249.1"/>
    <property type="molecule type" value="Genomic_DNA"/>
</dbReference>
<feature type="domain" description="VWFA" evidence="2">
    <location>
        <begin position="277"/>
        <end position="385"/>
    </location>
</feature>
<organism evidence="3 4">
    <name type="scientific">Nannocystis punicea</name>
    <dbReference type="NCBI Taxonomy" id="2995304"/>
    <lineage>
        <taxon>Bacteria</taxon>
        <taxon>Pseudomonadati</taxon>
        <taxon>Myxococcota</taxon>
        <taxon>Polyangia</taxon>
        <taxon>Nannocystales</taxon>
        <taxon>Nannocystaceae</taxon>
        <taxon>Nannocystis</taxon>
    </lineage>
</organism>
<reference evidence="3" key="1">
    <citation type="submission" date="2022-11" db="EMBL/GenBank/DDBJ databases">
        <title>Minimal conservation of predation-associated metabolite biosynthetic gene clusters underscores biosynthetic potential of Myxococcota including descriptions for ten novel species: Archangium lansinium sp. nov., Myxococcus landrumus sp. nov., Nannocystis bai.</title>
        <authorList>
            <person name="Ahearne A."/>
            <person name="Stevens C."/>
            <person name="Dowd S."/>
        </authorList>
    </citation>
    <scope>NUCLEOTIDE SEQUENCE</scope>
    <source>
        <strain evidence="3">Fl3</strain>
    </source>
</reference>
<evidence type="ECO:0000313" key="3">
    <source>
        <dbReference type="EMBL" id="WAS93249.1"/>
    </source>
</evidence>
<dbReference type="InterPro" id="IPR036465">
    <property type="entry name" value="vWFA_dom_sf"/>
</dbReference>
<dbReference type="SUPFAM" id="SSF53300">
    <property type="entry name" value="vWA-like"/>
    <property type="match status" value="1"/>
</dbReference>
<keyword evidence="4" id="KW-1185">Reference proteome</keyword>
<dbReference type="Proteomes" id="UP001164459">
    <property type="component" value="Chromosome"/>
</dbReference>
<feature type="chain" id="PRO_5047548795" description="VWFA domain-containing protein" evidence="1">
    <location>
        <begin position="28"/>
        <end position="713"/>
    </location>
</feature>
<name>A0ABY7H2J7_9BACT</name>
<evidence type="ECO:0000259" key="2">
    <source>
        <dbReference type="PROSITE" id="PS50234"/>
    </source>
</evidence>